<dbReference type="GO" id="GO:0060003">
    <property type="term" value="P:copper ion export"/>
    <property type="evidence" value="ECO:0007669"/>
    <property type="project" value="TreeGrafter"/>
</dbReference>
<dbReference type="Gene3D" id="1.10.287.470">
    <property type="entry name" value="Helix hairpin bin"/>
    <property type="match status" value="1"/>
</dbReference>
<evidence type="ECO:0000313" key="3">
    <source>
        <dbReference type="Proteomes" id="UP000317429"/>
    </source>
</evidence>
<organism evidence="2 3">
    <name type="scientific">Pirellulimonas nuda</name>
    <dbReference type="NCBI Taxonomy" id="2528009"/>
    <lineage>
        <taxon>Bacteria</taxon>
        <taxon>Pseudomonadati</taxon>
        <taxon>Planctomycetota</taxon>
        <taxon>Planctomycetia</taxon>
        <taxon>Pirellulales</taxon>
        <taxon>Lacipirellulaceae</taxon>
        <taxon>Pirellulimonas</taxon>
    </lineage>
</organism>
<protein>
    <recommendedName>
        <fullName evidence="4">HlyD family secretion protein</fullName>
    </recommendedName>
</protein>
<dbReference type="EMBL" id="CP036291">
    <property type="protein sequence ID" value="QDU86915.1"/>
    <property type="molecule type" value="Genomic_DNA"/>
</dbReference>
<sequence>MRIVLSLLACLVVGLAAGLWFRPALDGWRGAQEVAAPEDDHEDHAEPFIGLSQAAYETLGIRLQTLAPEPYDVTIRLPAEVVELPGLSAGKLASPVAGVVTDVLAMPGMTVEPGDALFVVRVIDERVIEAQLELLTALTRLENVESELSRLGPLAQSGAVAQRRPLELEYEKRELSGQIDRLSQELIVRGLPAEQLEKLRSERTLQDRLVVRLPAPQQQAEQATAMAVRPASWTEADRPSGESTVETLLVTPGQAVARGDALCELAHHRQLYLAARAFADEVDQLSQAAEAGQTVTAEFVAAGGGRELRPGLPIRYVAGHVDPETQTYLAYVALPNELLRETRDAQGRRYRTWRYKVGQRAHVRAPVRRIEGGFVLPPEAVATDGPEPLVFRKPTFQEHAAHAAEEAAAGHDHVEPYIEFLPVPVTVLHRDAHRVVVAPGDLLRAGSQTAATGAYPLYLAFKSQQEGGGGHHHDHDH</sequence>
<proteinExistence type="predicted"/>
<dbReference type="GO" id="GO:0015679">
    <property type="term" value="P:plasma membrane copper ion transport"/>
    <property type="evidence" value="ECO:0007669"/>
    <property type="project" value="TreeGrafter"/>
</dbReference>
<keyword evidence="1" id="KW-0813">Transport</keyword>
<reference evidence="2 3" key="1">
    <citation type="submission" date="2019-02" db="EMBL/GenBank/DDBJ databases">
        <title>Deep-cultivation of Planctomycetes and their phenomic and genomic characterization uncovers novel biology.</title>
        <authorList>
            <person name="Wiegand S."/>
            <person name="Jogler M."/>
            <person name="Boedeker C."/>
            <person name="Pinto D."/>
            <person name="Vollmers J."/>
            <person name="Rivas-Marin E."/>
            <person name="Kohn T."/>
            <person name="Peeters S.H."/>
            <person name="Heuer A."/>
            <person name="Rast P."/>
            <person name="Oberbeckmann S."/>
            <person name="Bunk B."/>
            <person name="Jeske O."/>
            <person name="Meyerdierks A."/>
            <person name="Storesund J.E."/>
            <person name="Kallscheuer N."/>
            <person name="Luecker S."/>
            <person name="Lage O.M."/>
            <person name="Pohl T."/>
            <person name="Merkel B.J."/>
            <person name="Hornburger P."/>
            <person name="Mueller R.-W."/>
            <person name="Bruemmer F."/>
            <person name="Labrenz M."/>
            <person name="Spormann A.M."/>
            <person name="Op den Camp H."/>
            <person name="Overmann J."/>
            <person name="Amann R."/>
            <person name="Jetten M.S.M."/>
            <person name="Mascher T."/>
            <person name="Medema M.H."/>
            <person name="Devos D.P."/>
            <person name="Kaster A.-K."/>
            <person name="Ovreas L."/>
            <person name="Rohde M."/>
            <person name="Galperin M.Y."/>
            <person name="Jogler C."/>
        </authorList>
    </citation>
    <scope>NUCLEOTIDE SEQUENCE [LARGE SCALE GENOMIC DNA]</scope>
    <source>
        <strain evidence="2 3">Pla175</strain>
    </source>
</reference>
<dbReference type="Proteomes" id="UP000317429">
    <property type="component" value="Chromosome"/>
</dbReference>
<dbReference type="KEGG" id="pnd:Pla175_02690"/>
<dbReference type="InterPro" id="IPR051909">
    <property type="entry name" value="MFP_Cation_Efflux"/>
</dbReference>
<accession>A0A518D620</accession>
<dbReference type="PANTHER" id="PTHR30097">
    <property type="entry name" value="CATION EFFLUX SYSTEM PROTEIN CUSB"/>
    <property type="match status" value="1"/>
</dbReference>
<keyword evidence="3" id="KW-1185">Reference proteome</keyword>
<dbReference type="Gene3D" id="2.40.30.170">
    <property type="match status" value="1"/>
</dbReference>
<evidence type="ECO:0000256" key="1">
    <source>
        <dbReference type="ARBA" id="ARBA00022448"/>
    </source>
</evidence>
<dbReference type="OrthoDB" id="235102at2"/>
<evidence type="ECO:0008006" key="4">
    <source>
        <dbReference type="Google" id="ProtNLM"/>
    </source>
</evidence>
<dbReference type="PANTHER" id="PTHR30097:SF4">
    <property type="entry name" value="SLR6042 PROTEIN"/>
    <property type="match status" value="1"/>
</dbReference>
<dbReference type="GO" id="GO:0030313">
    <property type="term" value="C:cell envelope"/>
    <property type="evidence" value="ECO:0007669"/>
    <property type="project" value="TreeGrafter"/>
</dbReference>
<name>A0A518D620_9BACT</name>
<dbReference type="Gene3D" id="2.40.50.100">
    <property type="match status" value="1"/>
</dbReference>
<dbReference type="AlphaFoldDB" id="A0A518D620"/>
<dbReference type="RefSeq" id="WP_145280576.1">
    <property type="nucleotide sequence ID" value="NZ_CP036291.1"/>
</dbReference>
<evidence type="ECO:0000313" key="2">
    <source>
        <dbReference type="EMBL" id="QDU86915.1"/>
    </source>
</evidence>
<gene>
    <name evidence="2" type="ORF">Pla175_02690</name>
</gene>